<evidence type="ECO:0000256" key="1">
    <source>
        <dbReference type="ARBA" id="ARBA00001602"/>
    </source>
</evidence>
<comment type="function">
    <text evidence="7">Provides the (R)-glutamate required for cell wall biosynthesis.</text>
</comment>
<dbReference type="GO" id="GO:0071555">
    <property type="term" value="P:cell wall organization"/>
    <property type="evidence" value="ECO:0007669"/>
    <property type="project" value="UniProtKB-KW"/>
</dbReference>
<keyword evidence="3 7" id="KW-0133">Cell shape</keyword>
<dbReference type="AlphaFoldDB" id="A0A660SHD7"/>
<feature type="binding site" evidence="7">
    <location>
        <begin position="6"/>
        <end position="7"/>
    </location>
    <ligand>
        <name>substrate</name>
    </ligand>
</feature>
<evidence type="ECO:0000256" key="2">
    <source>
        <dbReference type="ARBA" id="ARBA00013090"/>
    </source>
</evidence>
<evidence type="ECO:0000256" key="4">
    <source>
        <dbReference type="ARBA" id="ARBA00022984"/>
    </source>
</evidence>
<dbReference type="PROSITE" id="PS00924">
    <property type="entry name" value="ASP_GLU_RACEMASE_2"/>
    <property type="match status" value="1"/>
</dbReference>
<comment type="pathway">
    <text evidence="7">Cell wall biogenesis; peptidoglycan biosynthesis.</text>
</comment>
<dbReference type="InterPro" id="IPR001920">
    <property type="entry name" value="Asp/Glu_race"/>
</dbReference>
<proteinExistence type="inferred from homology"/>
<evidence type="ECO:0000256" key="6">
    <source>
        <dbReference type="ARBA" id="ARBA00023316"/>
    </source>
</evidence>
<sequence>MIGVFDSGVGGLTVVKEIRKKLPDVSILYLGDTAHLPYGNKSPEAITNFSLRNTRFLIERGAEMVVIACHSSASVATEELRRRFSLPILTVVEAGAKAVAKKRPEKVGVIGTIATIESGSYINQLRKEGVKGEIIARACPLMVSLVEEGILEGRVAEVVVDHYLSQFRSEGIDILLLGCTHFPMLIPVMEKILPGVELIDPGQVVADELSKQSSFQGDGRLVVYLTDLSYGFRSVAERFLGEEVGEIVRITLEE</sequence>
<comment type="similarity">
    <text evidence="7">Belongs to the aspartate/glutamate racemases family.</text>
</comment>
<dbReference type="InterPro" id="IPR033134">
    <property type="entry name" value="Asp/Glu_racemase_AS_2"/>
</dbReference>
<protein>
    <recommendedName>
        <fullName evidence="2 7">Glutamate racemase</fullName>
        <ecNumber evidence="2 7">5.1.1.3</ecNumber>
    </recommendedName>
</protein>
<dbReference type="EC" id="5.1.1.3" evidence="2 7"/>
<keyword evidence="5 7" id="KW-0413">Isomerase</keyword>
<feature type="active site" description="Proton donor/acceptor" evidence="7">
    <location>
        <position position="179"/>
    </location>
</feature>
<dbReference type="Pfam" id="PF01177">
    <property type="entry name" value="Asp_Glu_race"/>
    <property type="match status" value="1"/>
</dbReference>
<gene>
    <name evidence="7 8" type="primary">murI</name>
    <name evidence="8" type="ORF">DRP53_05730</name>
</gene>
<evidence type="ECO:0000256" key="7">
    <source>
        <dbReference type="HAMAP-Rule" id="MF_00258"/>
    </source>
</evidence>
<dbReference type="Proteomes" id="UP000268469">
    <property type="component" value="Unassembled WGS sequence"/>
</dbReference>
<dbReference type="EMBL" id="QNBE01000046">
    <property type="protein sequence ID" value="RKX70225.1"/>
    <property type="molecule type" value="Genomic_DNA"/>
</dbReference>
<organism evidence="8 9">
    <name type="scientific">candidate division WOR-3 bacterium</name>
    <dbReference type="NCBI Taxonomy" id="2052148"/>
    <lineage>
        <taxon>Bacteria</taxon>
        <taxon>Bacteria division WOR-3</taxon>
    </lineage>
</organism>
<accession>A0A660SHD7</accession>
<keyword evidence="6 7" id="KW-0961">Cell wall biogenesis/degradation</keyword>
<dbReference type="GO" id="GO:0009252">
    <property type="term" value="P:peptidoglycan biosynthetic process"/>
    <property type="evidence" value="ECO:0007669"/>
    <property type="project" value="UniProtKB-UniRule"/>
</dbReference>
<keyword evidence="4 7" id="KW-0573">Peptidoglycan synthesis</keyword>
<dbReference type="Gene3D" id="3.40.50.1860">
    <property type="match status" value="2"/>
</dbReference>
<dbReference type="HAMAP" id="MF_00258">
    <property type="entry name" value="Glu_racemase"/>
    <property type="match status" value="1"/>
</dbReference>
<dbReference type="NCBIfam" id="TIGR00067">
    <property type="entry name" value="glut_race"/>
    <property type="match status" value="1"/>
</dbReference>
<dbReference type="SUPFAM" id="SSF53681">
    <property type="entry name" value="Aspartate/glutamate racemase"/>
    <property type="match status" value="2"/>
</dbReference>
<comment type="caution">
    <text evidence="7">Lacks conserved residue(s) required for the propagation of feature annotation.</text>
</comment>
<dbReference type="GO" id="GO:0008360">
    <property type="term" value="P:regulation of cell shape"/>
    <property type="evidence" value="ECO:0007669"/>
    <property type="project" value="UniProtKB-KW"/>
</dbReference>
<dbReference type="InterPro" id="IPR015942">
    <property type="entry name" value="Asp/Glu/hydantoin_racemase"/>
</dbReference>
<evidence type="ECO:0000256" key="5">
    <source>
        <dbReference type="ARBA" id="ARBA00023235"/>
    </source>
</evidence>
<reference evidence="8 9" key="1">
    <citation type="submission" date="2018-06" db="EMBL/GenBank/DDBJ databases">
        <title>Extensive metabolic versatility and redundancy in microbially diverse, dynamic hydrothermal sediments.</title>
        <authorList>
            <person name="Dombrowski N."/>
            <person name="Teske A."/>
            <person name="Baker B.J."/>
        </authorList>
    </citation>
    <scope>NUCLEOTIDE SEQUENCE [LARGE SCALE GENOMIC DNA]</scope>
    <source>
        <strain evidence="8">B36_G15</strain>
    </source>
</reference>
<feature type="binding site" evidence="7">
    <location>
        <begin position="180"/>
        <end position="181"/>
    </location>
    <ligand>
        <name>substrate</name>
    </ligand>
</feature>
<dbReference type="PANTHER" id="PTHR21198:SF2">
    <property type="entry name" value="GLUTAMATE RACEMASE"/>
    <property type="match status" value="1"/>
</dbReference>
<dbReference type="PANTHER" id="PTHR21198">
    <property type="entry name" value="GLUTAMATE RACEMASE"/>
    <property type="match status" value="1"/>
</dbReference>
<evidence type="ECO:0000313" key="9">
    <source>
        <dbReference type="Proteomes" id="UP000268469"/>
    </source>
</evidence>
<feature type="binding site" evidence="7">
    <location>
        <begin position="38"/>
        <end position="39"/>
    </location>
    <ligand>
        <name>substrate</name>
    </ligand>
</feature>
<dbReference type="InterPro" id="IPR004391">
    <property type="entry name" value="Glu_race"/>
</dbReference>
<evidence type="ECO:0000256" key="3">
    <source>
        <dbReference type="ARBA" id="ARBA00022960"/>
    </source>
</evidence>
<dbReference type="FunFam" id="3.40.50.1860:FF:000001">
    <property type="entry name" value="Glutamate racemase"/>
    <property type="match status" value="1"/>
</dbReference>
<comment type="catalytic activity">
    <reaction evidence="1 7">
        <text>L-glutamate = D-glutamate</text>
        <dbReference type="Rhea" id="RHEA:12813"/>
        <dbReference type="ChEBI" id="CHEBI:29985"/>
        <dbReference type="ChEBI" id="CHEBI:29986"/>
        <dbReference type="EC" id="5.1.1.3"/>
    </reaction>
</comment>
<evidence type="ECO:0000313" key="8">
    <source>
        <dbReference type="EMBL" id="RKX70225.1"/>
    </source>
</evidence>
<name>A0A660SHD7_UNCW3</name>
<feature type="active site" description="Proton donor/acceptor" evidence="7">
    <location>
        <position position="69"/>
    </location>
</feature>
<comment type="caution">
    <text evidence="8">The sequence shown here is derived from an EMBL/GenBank/DDBJ whole genome shotgun (WGS) entry which is preliminary data.</text>
</comment>
<dbReference type="UniPathway" id="UPA00219"/>
<dbReference type="GO" id="GO:0008881">
    <property type="term" value="F:glutamate racemase activity"/>
    <property type="evidence" value="ECO:0007669"/>
    <property type="project" value="UniProtKB-UniRule"/>
</dbReference>